<reference evidence="6 7" key="1">
    <citation type="submission" date="2022-06" db="EMBL/GenBank/DDBJ databases">
        <title>Thiomicrohabdus sp. nov, an obligately chemolithoautotrophic, sulfur-oxidizing bacterium isolated from beach of Guanyin Mountain. Amoy.</title>
        <authorList>
            <person name="Zhu H."/>
        </authorList>
    </citation>
    <scope>NUCLEOTIDE SEQUENCE [LARGE SCALE GENOMIC DNA]</scope>
    <source>
        <strain evidence="6 7">XGS-01</strain>
    </source>
</reference>
<proteinExistence type="predicted"/>
<protein>
    <submittedName>
        <fullName evidence="6">ABC transporter substrate-binding protein</fullName>
    </submittedName>
</protein>
<comment type="subcellular location">
    <subcellularLocation>
        <location evidence="1">Endomembrane system</location>
    </subcellularLocation>
</comment>
<dbReference type="PANTHER" id="PTHR30024:SF43">
    <property type="entry name" value="BLL4572 PROTEIN"/>
    <property type="match status" value="1"/>
</dbReference>
<sequence length="383" mass="42279">MKDSLKIGFIPLTDSAPLVVAKEVGFFDQYDLDVELVKEASWSNIRDKLIFGEFDAAHILAPLLISSSLGLGSVKKSLVTAYSFGLNGNAVSVSNELYADMAAIESEIVLKVDRSAAVLKEVIDSRKAQGKSVLRFAVVFPYSMHNYLLAHWFATVGIEVGRDVEIVVVPPSSVVKALDEGLIDGYCVGEPWNTHAVKKQVGVTIITGYEIWNNAPEKVLGVRASWAKDNVSVHKRLIKALYLASQWIDDASNYDDLVRLLSMSKYVGAPEDSIRNAFKGEVCNPACSTCRKVPNFSLPYQYQANFPWQSHAQWIVEQMQVLGQLSKEFDASEIAQSVYLTDLYRDVVSSMGYVVPAVNVKIEGEHDDVWFMDGVELGADALL</sequence>
<dbReference type="Proteomes" id="UP001222275">
    <property type="component" value="Chromosome"/>
</dbReference>
<name>A0ABY8CCE4_9GAMM</name>
<gene>
    <name evidence="6" type="ORF">NR989_05285</name>
</gene>
<dbReference type="EMBL" id="CP102381">
    <property type="protein sequence ID" value="WEJ63668.1"/>
    <property type="molecule type" value="Genomic_DNA"/>
</dbReference>
<dbReference type="PANTHER" id="PTHR30024">
    <property type="entry name" value="ALIPHATIC SULFONATES-BINDING PROTEIN-RELATED"/>
    <property type="match status" value="1"/>
</dbReference>
<dbReference type="Pfam" id="PF13379">
    <property type="entry name" value="NMT1_2"/>
    <property type="match status" value="1"/>
</dbReference>
<dbReference type="Gene3D" id="3.40.190.10">
    <property type="entry name" value="Periplasmic binding protein-like II"/>
    <property type="match status" value="2"/>
</dbReference>
<keyword evidence="5" id="KW-0472">Membrane</keyword>
<keyword evidence="3" id="KW-1003">Cell membrane</keyword>
<evidence type="ECO:0000256" key="5">
    <source>
        <dbReference type="ARBA" id="ARBA00023136"/>
    </source>
</evidence>
<organism evidence="6 7">
    <name type="scientific">Thiomicrorhabdus lithotrophica</name>
    <dbReference type="NCBI Taxonomy" id="2949997"/>
    <lineage>
        <taxon>Bacteria</taxon>
        <taxon>Pseudomonadati</taxon>
        <taxon>Pseudomonadota</taxon>
        <taxon>Gammaproteobacteria</taxon>
        <taxon>Thiotrichales</taxon>
        <taxon>Piscirickettsiaceae</taxon>
        <taxon>Thiomicrorhabdus</taxon>
    </lineage>
</organism>
<evidence type="ECO:0000256" key="2">
    <source>
        <dbReference type="ARBA" id="ARBA00022448"/>
    </source>
</evidence>
<keyword evidence="2" id="KW-0813">Transport</keyword>
<evidence type="ECO:0000313" key="7">
    <source>
        <dbReference type="Proteomes" id="UP001222275"/>
    </source>
</evidence>
<evidence type="ECO:0000256" key="3">
    <source>
        <dbReference type="ARBA" id="ARBA00022475"/>
    </source>
</evidence>
<evidence type="ECO:0000256" key="4">
    <source>
        <dbReference type="ARBA" id="ARBA00022519"/>
    </source>
</evidence>
<dbReference type="InterPro" id="IPR044527">
    <property type="entry name" value="NrtA/CpmA_ABC-bd_dom"/>
</dbReference>
<dbReference type="CDD" id="cd13553">
    <property type="entry name" value="PBP2_NrtA_CpmA_like"/>
    <property type="match status" value="1"/>
</dbReference>
<evidence type="ECO:0000313" key="6">
    <source>
        <dbReference type="EMBL" id="WEJ63668.1"/>
    </source>
</evidence>
<evidence type="ECO:0000256" key="1">
    <source>
        <dbReference type="ARBA" id="ARBA00004308"/>
    </source>
</evidence>
<keyword evidence="7" id="KW-1185">Reference proteome</keyword>
<keyword evidence="4" id="KW-0997">Cell inner membrane</keyword>
<dbReference type="SUPFAM" id="SSF53850">
    <property type="entry name" value="Periplasmic binding protein-like II"/>
    <property type="match status" value="1"/>
</dbReference>
<dbReference type="RefSeq" id="WP_275595923.1">
    <property type="nucleotide sequence ID" value="NZ_CP102381.1"/>
</dbReference>
<accession>A0ABY8CCE4</accession>